<evidence type="ECO:0000259" key="3">
    <source>
        <dbReference type="PROSITE" id="PS50977"/>
    </source>
</evidence>
<comment type="caution">
    <text evidence="4">The sequence shown here is derived from an EMBL/GenBank/DDBJ whole genome shotgun (WGS) entry which is preliminary data.</text>
</comment>
<dbReference type="PANTHER" id="PTHR30055:SF226">
    <property type="entry name" value="HTH-TYPE TRANSCRIPTIONAL REGULATOR PKSA"/>
    <property type="match status" value="1"/>
</dbReference>
<dbReference type="InterPro" id="IPR009057">
    <property type="entry name" value="Homeodomain-like_sf"/>
</dbReference>
<feature type="DNA-binding region" description="H-T-H motif" evidence="2">
    <location>
        <begin position="33"/>
        <end position="52"/>
    </location>
</feature>
<dbReference type="PROSITE" id="PS50977">
    <property type="entry name" value="HTH_TETR_2"/>
    <property type="match status" value="1"/>
</dbReference>
<proteinExistence type="predicted"/>
<dbReference type="EMBL" id="DXFW01000011">
    <property type="protein sequence ID" value="HIX05202.1"/>
    <property type="molecule type" value="Genomic_DNA"/>
</dbReference>
<accession>A0A9D2ADT2</accession>
<dbReference type="InterPro" id="IPR001647">
    <property type="entry name" value="HTH_TetR"/>
</dbReference>
<reference evidence="4" key="1">
    <citation type="journal article" date="2021" name="PeerJ">
        <title>Extensive microbial diversity within the chicken gut microbiome revealed by metagenomics and culture.</title>
        <authorList>
            <person name="Gilroy R."/>
            <person name="Ravi A."/>
            <person name="Getino M."/>
            <person name="Pursley I."/>
            <person name="Horton D.L."/>
            <person name="Alikhan N.F."/>
            <person name="Baker D."/>
            <person name="Gharbi K."/>
            <person name="Hall N."/>
            <person name="Watson M."/>
            <person name="Adriaenssens E.M."/>
            <person name="Foster-Nyarko E."/>
            <person name="Jarju S."/>
            <person name="Secka A."/>
            <person name="Antonio M."/>
            <person name="Oren A."/>
            <person name="Chaudhuri R.R."/>
            <person name="La Ragione R."/>
            <person name="Hildebrand F."/>
            <person name="Pallen M.J."/>
        </authorList>
    </citation>
    <scope>NUCLEOTIDE SEQUENCE</scope>
    <source>
        <strain evidence="4">2239</strain>
    </source>
</reference>
<dbReference type="SUPFAM" id="SSF46689">
    <property type="entry name" value="Homeodomain-like"/>
    <property type="match status" value="1"/>
</dbReference>
<dbReference type="AlphaFoldDB" id="A0A9D2ADT2"/>
<evidence type="ECO:0000313" key="4">
    <source>
        <dbReference type="EMBL" id="HIX05202.1"/>
    </source>
</evidence>
<protein>
    <submittedName>
        <fullName evidence="4">TetR/AcrR family transcriptional regulator</fullName>
    </submittedName>
</protein>
<gene>
    <name evidence="4" type="ORF">H9865_03705</name>
</gene>
<dbReference type="PANTHER" id="PTHR30055">
    <property type="entry name" value="HTH-TYPE TRANSCRIPTIONAL REGULATOR RUTR"/>
    <property type="match status" value="1"/>
</dbReference>
<sequence>MNEAFYALEEEKQRAVFNAAMEVFSRWEYKRASTDLIAAKAGVSKGLLFYYFHNMRALYLETFAYAQRLVSEFIRDACPVQSDDFFDRLAGFSREKMRLMTQSPFCWISASGPIIPTVRRSPTRCAKK</sequence>
<dbReference type="InterPro" id="IPR050109">
    <property type="entry name" value="HTH-type_TetR-like_transc_reg"/>
</dbReference>
<evidence type="ECO:0000256" key="2">
    <source>
        <dbReference type="PROSITE-ProRule" id="PRU00335"/>
    </source>
</evidence>
<dbReference type="PRINTS" id="PR00455">
    <property type="entry name" value="HTHTETR"/>
</dbReference>
<feature type="domain" description="HTH tetR-type" evidence="3">
    <location>
        <begin position="10"/>
        <end position="70"/>
    </location>
</feature>
<dbReference type="GO" id="GO:0000976">
    <property type="term" value="F:transcription cis-regulatory region binding"/>
    <property type="evidence" value="ECO:0007669"/>
    <property type="project" value="TreeGrafter"/>
</dbReference>
<evidence type="ECO:0000256" key="1">
    <source>
        <dbReference type="ARBA" id="ARBA00023125"/>
    </source>
</evidence>
<organism evidence="4 5">
    <name type="scientific">Candidatus Allofournierella pullicola</name>
    <dbReference type="NCBI Taxonomy" id="2838596"/>
    <lineage>
        <taxon>Bacteria</taxon>
        <taxon>Bacillati</taxon>
        <taxon>Bacillota</taxon>
        <taxon>Clostridia</taxon>
        <taxon>Eubacteriales</taxon>
        <taxon>Oscillospiraceae</taxon>
        <taxon>Allofournierella</taxon>
    </lineage>
</organism>
<dbReference type="Pfam" id="PF00440">
    <property type="entry name" value="TetR_N"/>
    <property type="match status" value="1"/>
</dbReference>
<dbReference type="Proteomes" id="UP000824193">
    <property type="component" value="Unassembled WGS sequence"/>
</dbReference>
<reference evidence="4" key="2">
    <citation type="submission" date="2021-04" db="EMBL/GenBank/DDBJ databases">
        <authorList>
            <person name="Gilroy R."/>
        </authorList>
    </citation>
    <scope>NUCLEOTIDE SEQUENCE</scope>
    <source>
        <strain evidence="4">2239</strain>
    </source>
</reference>
<keyword evidence="1 2" id="KW-0238">DNA-binding</keyword>
<evidence type="ECO:0000313" key="5">
    <source>
        <dbReference type="Proteomes" id="UP000824193"/>
    </source>
</evidence>
<dbReference type="Gene3D" id="1.10.357.10">
    <property type="entry name" value="Tetracycline Repressor, domain 2"/>
    <property type="match status" value="1"/>
</dbReference>
<name>A0A9D2ADT2_9FIRM</name>
<dbReference type="GO" id="GO:0003700">
    <property type="term" value="F:DNA-binding transcription factor activity"/>
    <property type="evidence" value="ECO:0007669"/>
    <property type="project" value="TreeGrafter"/>
</dbReference>